<organism evidence="1 2">
    <name type="scientific">Phytohabitans houttuyneae</name>
    <dbReference type="NCBI Taxonomy" id="1076126"/>
    <lineage>
        <taxon>Bacteria</taxon>
        <taxon>Bacillati</taxon>
        <taxon>Actinomycetota</taxon>
        <taxon>Actinomycetes</taxon>
        <taxon>Micromonosporales</taxon>
        <taxon>Micromonosporaceae</taxon>
    </lineage>
</organism>
<proteinExistence type="predicted"/>
<reference evidence="1 2" key="1">
    <citation type="submission" date="2020-03" db="EMBL/GenBank/DDBJ databases">
        <title>Whole genome shotgun sequence of Phytohabitans houttuyneae NBRC 108639.</title>
        <authorList>
            <person name="Komaki H."/>
            <person name="Tamura T."/>
        </authorList>
    </citation>
    <scope>NUCLEOTIDE SEQUENCE [LARGE SCALE GENOMIC DNA]</scope>
    <source>
        <strain evidence="1 2">NBRC 108639</strain>
    </source>
</reference>
<protein>
    <submittedName>
        <fullName evidence="1">Uncharacterized protein</fullName>
    </submittedName>
</protein>
<accession>A0A6V8KEG0</accession>
<reference evidence="1 2" key="2">
    <citation type="submission" date="2020-03" db="EMBL/GenBank/DDBJ databases">
        <authorList>
            <person name="Ichikawa N."/>
            <person name="Kimura A."/>
            <person name="Kitahashi Y."/>
            <person name="Uohara A."/>
        </authorList>
    </citation>
    <scope>NUCLEOTIDE SEQUENCE [LARGE SCALE GENOMIC DNA]</scope>
    <source>
        <strain evidence="1 2">NBRC 108639</strain>
    </source>
</reference>
<name>A0A6V8KEG0_9ACTN</name>
<gene>
    <name evidence="1" type="ORF">Phou_045960</name>
</gene>
<dbReference type="AlphaFoldDB" id="A0A6V8KEG0"/>
<sequence length="61" mass="5890">MAPTGALMHVAMPASEQTSAAIAMPLVGGDGGYGAYPGYIGAAYPCGGAAYPCGIGWPLTG</sequence>
<dbReference type="EMBL" id="BLPF01000001">
    <property type="protein sequence ID" value="GFJ80416.1"/>
    <property type="molecule type" value="Genomic_DNA"/>
</dbReference>
<dbReference type="Proteomes" id="UP000482800">
    <property type="component" value="Unassembled WGS sequence"/>
</dbReference>
<evidence type="ECO:0000313" key="1">
    <source>
        <dbReference type="EMBL" id="GFJ80416.1"/>
    </source>
</evidence>
<comment type="caution">
    <text evidence="1">The sequence shown here is derived from an EMBL/GenBank/DDBJ whole genome shotgun (WGS) entry which is preliminary data.</text>
</comment>
<keyword evidence="2" id="KW-1185">Reference proteome</keyword>
<evidence type="ECO:0000313" key="2">
    <source>
        <dbReference type="Proteomes" id="UP000482800"/>
    </source>
</evidence>